<feature type="transmembrane region" description="Helical" evidence="1">
    <location>
        <begin position="14"/>
        <end position="32"/>
    </location>
</feature>
<proteinExistence type="predicted"/>
<dbReference type="AlphaFoldDB" id="A0A1G2S7K8"/>
<evidence type="ECO:0000313" key="3">
    <source>
        <dbReference type="Proteomes" id="UP000179118"/>
    </source>
</evidence>
<reference evidence="2 3" key="1">
    <citation type="journal article" date="2016" name="Nat. Commun.">
        <title>Thousands of microbial genomes shed light on interconnected biogeochemical processes in an aquifer system.</title>
        <authorList>
            <person name="Anantharaman K."/>
            <person name="Brown C.T."/>
            <person name="Hug L.A."/>
            <person name="Sharon I."/>
            <person name="Castelle C.J."/>
            <person name="Probst A.J."/>
            <person name="Thomas B.C."/>
            <person name="Singh A."/>
            <person name="Wilkins M.J."/>
            <person name="Karaoz U."/>
            <person name="Brodie E.L."/>
            <person name="Williams K.H."/>
            <person name="Hubbard S.S."/>
            <person name="Banfield J.F."/>
        </authorList>
    </citation>
    <scope>NUCLEOTIDE SEQUENCE [LARGE SCALE GENOMIC DNA]</scope>
</reference>
<comment type="caution">
    <text evidence="2">The sequence shown here is derived from an EMBL/GenBank/DDBJ whole genome shotgun (WGS) entry which is preliminary data.</text>
</comment>
<gene>
    <name evidence="2" type="ORF">A3D51_01875</name>
</gene>
<accession>A0A1G2S7K8</accession>
<evidence type="ECO:0000313" key="2">
    <source>
        <dbReference type="EMBL" id="OHA81080.1"/>
    </source>
</evidence>
<protein>
    <recommendedName>
        <fullName evidence="4">Type 4 fimbrial biogenesis protein PilO</fullName>
    </recommendedName>
</protein>
<dbReference type="Proteomes" id="UP000179118">
    <property type="component" value="Unassembled WGS sequence"/>
</dbReference>
<organism evidence="2 3">
    <name type="scientific">Candidatus Yonathbacteria bacterium RIFCSPHIGHO2_02_FULL_44_14</name>
    <dbReference type="NCBI Taxonomy" id="1802724"/>
    <lineage>
        <taxon>Bacteria</taxon>
        <taxon>Candidatus Yonathiibacteriota</taxon>
    </lineage>
</organism>
<evidence type="ECO:0008006" key="4">
    <source>
        <dbReference type="Google" id="ProtNLM"/>
    </source>
</evidence>
<keyword evidence="1" id="KW-0472">Membrane</keyword>
<keyword evidence="1" id="KW-1133">Transmembrane helix</keyword>
<evidence type="ECO:0000256" key="1">
    <source>
        <dbReference type="SAM" id="Phobius"/>
    </source>
</evidence>
<sequence length="185" mass="20363">MFTTKNLFTLVTKYILIAFAVVLFTSGVVFFLSGQITKVSNRTAKDRQLVTMLSERTAVLSNLKHDTDIIGANESTIKQAFIPSNNILEFVAAFENLASKNGLTQAFHFSSPTTMDTGSPITLTTIGYQNNISSNVSVFINYLKDFERLPYFTKIDSINISSGKEGWYGTAAISFSATIIARSTQ</sequence>
<dbReference type="EMBL" id="MHUT01000011">
    <property type="protein sequence ID" value="OHA81080.1"/>
    <property type="molecule type" value="Genomic_DNA"/>
</dbReference>
<name>A0A1G2S7K8_9BACT</name>
<keyword evidence="1" id="KW-0812">Transmembrane</keyword>